<dbReference type="InterPro" id="IPR000182">
    <property type="entry name" value="GNAT_dom"/>
</dbReference>
<evidence type="ECO:0000256" key="2">
    <source>
        <dbReference type="ARBA" id="ARBA00023315"/>
    </source>
</evidence>
<dbReference type="Pfam" id="PF00583">
    <property type="entry name" value="Acetyltransf_1"/>
    <property type="match status" value="1"/>
</dbReference>
<evidence type="ECO:0000256" key="1">
    <source>
        <dbReference type="ARBA" id="ARBA00022679"/>
    </source>
</evidence>
<dbReference type="Gene3D" id="3.40.630.30">
    <property type="match status" value="1"/>
</dbReference>
<dbReference type="SUPFAM" id="SSF55729">
    <property type="entry name" value="Acyl-CoA N-acyltransferases (Nat)"/>
    <property type="match status" value="1"/>
</dbReference>
<dbReference type="InterPro" id="IPR050832">
    <property type="entry name" value="Bact_Acetyltransf"/>
</dbReference>
<dbReference type="PANTHER" id="PTHR43877">
    <property type="entry name" value="AMINOALKYLPHOSPHONATE N-ACETYLTRANSFERASE-RELATED-RELATED"/>
    <property type="match status" value="1"/>
</dbReference>
<dbReference type="AlphaFoldDB" id="A0A1S1U1B3"/>
<sequence length="153" mass="16791">MQIHLESPQQADVQTLIAELDAYQQTLYPAECVYSLDLASMPSDTLLFAVARDAAGTARACGAIVVTPDFGEVKRMYVHPDSRGLGLARRLLALLEEQALARGCRLLTLETGIHQPAAIALYARHGYQRRGPYGDYPDDPFSVFMEKPLQVAA</sequence>
<dbReference type="Proteomes" id="UP000179840">
    <property type="component" value="Unassembled WGS sequence"/>
</dbReference>
<name>A0A1S1U1B3_9BURK</name>
<dbReference type="PANTHER" id="PTHR43877:SF2">
    <property type="entry name" value="AMINOALKYLPHOSPHONATE N-ACETYLTRANSFERASE-RELATED"/>
    <property type="match status" value="1"/>
</dbReference>
<organism evidence="4 5">
    <name type="scientific">Janthinobacterium lividum</name>
    <dbReference type="NCBI Taxonomy" id="29581"/>
    <lineage>
        <taxon>Bacteria</taxon>
        <taxon>Pseudomonadati</taxon>
        <taxon>Pseudomonadota</taxon>
        <taxon>Betaproteobacteria</taxon>
        <taxon>Burkholderiales</taxon>
        <taxon>Oxalobacteraceae</taxon>
        <taxon>Janthinobacterium</taxon>
    </lineage>
</organism>
<keyword evidence="2" id="KW-0012">Acyltransferase</keyword>
<gene>
    <name evidence="4" type="ORF">AKG95_25090</name>
</gene>
<comment type="caution">
    <text evidence="4">The sequence shown here is derived from an EMBL/GenBank/DDBJ whole genome shotgun (WGS) entry which is preliminary data.</text>
</comment>
<dbReference type="PROSITE" id="PS51186">
    <property type="entry name" value="GNAT"/>
    <property type="match status" value="1"/>
</dbReference>
<evidence type="ECO:0000313" key="5">
    <source>
        <dbReference type="Proteomes" id="UP000179840"/>
    </source>
</evidence>
<feature type="domain" description="N-acetyltransferase" evidence="3">
    <location>
        <begin position="3"/>
        <end position="150"/>
    </location>
</feature>
<evidence type="ECO:0000259" key="3">
    <source>
        <dbReference type="PROSITE" id="PS51186"/>
    </source>
</evidence>
<dbReference type="GO" id="GO:0016747">
    <property type="term" value="F:acyltransferase activity, transferring groups other than amino-acyl groups"/>
    <property type="evidence" value="ECO:0007669"/>
    <property type="project" value="InterPro"/>
</dbReference>
<accession>A0A1S1U1B3</accession>
<proteinExistence type="predicted"/>
<protein>
    <submittedName>
        <fullName evidence="4">GCN5 family acetyltransferase</fullName>
    </submittedName>
</protein>
<reference evidence="4 5" key="1">
    <citation type="submission" date="2015-06" db="EMBL/GenBank/DDBJ databases">
        <title>Draft genome sequencing of a biphenyl-degrading bacterium, Janthinobacterium lividum MEG1.</title>
        <authorList>
            <person name="Shimodaira J."/>
            <person name="Hatta T."/>
        </authorList>
    </citation>
    <scope>NUCLEOTIDE SEQUENCE [LARGE SCALE GENOMIC DNA]</scope>
    <source>
        <strain evidence="4 5">MEG1</strain>
    </source>
</reference>
<dbReference type="InterPro" id="IPR016181">
    <property type="entry name" value="Acyl_CoA_acyltransferase"/>
</dbReference>
<evidence type="ECO:0000313" key="4">
    <source>
        <dbReference type="EMBL" id="OHV93888.1"/>
    </source>
</evidence>
<keyword evidence="1 4" id="KW-0808">Transferase</keyword>
<dbReference type="EMBL" id="LFKP01000014">
    <property type="protein sequence ID" value="OHV93888.1"/>
    <property type="molecule type" value="Genomic_DNA"/>
</dbReference>